<feature type="transmembrane region" description="Helical" evidence="2">
    <location>
        <begin position="57"/>
        <end position="76"/>
    </location>
</feature>
<keyword evidence="2" id="KW-0472">Membrane</keyword>
<reference evidence="4 5" key="1">
    <citation type="journal article" date="2012" name="Environ. Microbiol.">
        <title>The genome sequence of Desulfatibacillum alkenivorans AK-01: a blueprint for anaerobic alkane oxidation.</title>
        <authorList>
            <person name="Callaghan A.V."/>
            <person name="Morris B.E."/>
            <person name="Pereira I.A."/>
            <person name="McInerney M.J."/>
            <person name="Austin R.N."/>
            <person name="Groves J.T."/>
            <person name="Kukor J.J."/>
            <person name="Suflita J.M."/>
            <person name="Young L.Y."/>
            <person name="Zylstra G.J."/>
            <person name="Wawrik B."/>
        </authorList>
    </citation>
    <scope>NUCLEOTIDE SEQUENCE [LARGE SCALE GENOMIC DNA]</scope>
    <source>
        <strain evidence="4 5">AK-01</strain>
    </source>
</reference>
<evidence type="ECO:0000256" key="1">
    <source>
        <dbReference type="SAM" id="Coils"/>
    </source>
</evidence>
<feature type="transmembrane region" description="Helical" evidence="2">
    <location>
        <begin position="25"/>
        <end position="45"/>
    </location>
</feature>
<feature type="transmembrane region" description="Helical" evidence="2">
    <location>
        <begin position="82"/>
        <end position="101"/>
    </location>
</feature>
<protein>
    <recommendedName>
        <fullName evidence="3">MASE11 domain-containing protein</fullName>
    </recommendedName>
</protein>
<evidence type="ECO:0000313" key="5">
    <source>
        <dbReference type="Proteomes" id="UP000000739"/>
    </source>
</evidence>
<proteinExistence type="predicted"/>
<dbReference type="HOGENOM" id="CLU_1183478_0_0_7"/>
<dbReference type="InterPro" id="IPR048437">
    <property type="entry name" value="MASE11"/>
</dbReference>
<dbReference type="AlphaFoldDB" id="B8FM82"/>
<feature type="transmembrane region" description="Helical" evidence="2">
    <location>
        <begin position="108"/>
        <end position="141"/>
    </location>
</feature>
<feature type="coiled-coil region" evidence="1">
    <location>
        <begin position="191"/>
        <end position="221"/>
    </location>
</feature>
<keyword evidence="1" id="KW-0175">Coiled coil</keyword>
<keyword evidence="2" id="KW-1133">Transmembrane helix</keyword>
<feature type="domain" description="MASE11" evidence="3">
    <location>
        <begin position="21"/>
        <end position="186"/>
    </location>
</feature>
<evidence type="ECO:0000256" key="2">
    <source>
        <dbReference type="SAM" id="Phobius"/>
    </source>
</evidence>
<dbReference type="RefSeq" id="WP_015948967.1">
    <property type="nucleotide sequence ID" value="NC_011768.1"/>
</dbReference>
<feature type="transmembrane region" description="Helical" evidence="2">
    <location>
        <begin position="161"/>
        <end position="184"/>
    </location>
</feature>
<accession>B8FM82</accession>
<organism evidence="4 5">
    <name type="scientific">Desulfatibacillum aliphaticivorans</name>
    <dbReference type="NCBI Taxonomy" id="218208"/>
    <lineage>
        <taxon>Bacteria</taxon>
        <taxon>Pseudomonadati</taxon>
        <taxon>Thermodesulfobacteriota</taxon>
        <taxon>Desulfobacteria</taxon>
        <taxon>Desulfobacterales</taxon>
        <taxon>Desulfatibacillaceae</taxon>
        <taxon>Desulfatibacillum</taxon>
    </lineage>
</organism>
<keyword evidence="5" id="KW-1185">Reference proteome</keyword>
<gene>
    <name evidence="4" type="ordered locus">Dalk_4238</name>
</gene>
<dbReference type="Proteomes" id="UP000000739">
    <property type="component" value="Chromosome"/>
</dbReference>
<name>B8FM82_DESAL</name>
<keyword evidence="2" id="KW-0812">Transmembrane</keyword>
<sequence>MQFIPGIVKKFTRVPKTIQEWNEKLLFGILASLLFFGAPALISSVKMAIDTGQPINLVIYVFCYGFAAFLLFTQTVPYKVKAIFTVLLIFFLGLVALRTLGPIGSWRIYLFASAILAALLLGTRAGFVTLAGIYCLAFVFSILLHNGTIHWNLNELYDFNAWKVTTITFLFLTSVCTIAVSLLISGIRRFHAAAEQSARDLESASNRLREEIAEHQKTLNDLGISRDQLFLARS</sequence>
<evidence type="ECO:0000259" key="3">
    <source>
        <dbReference type="Pfam" id="PF20969"/>
    </source>
</evidence>
<dbReference type="eggNOG" id="COG4191">
    <property type="taxonomic scope" value="Bacteria"/>
</dbReference>
<dbReference type="EMBL" id="CP001322">
    <property type="protein sequence ID" value="ACL05920.1"/>
    <property type="molecule type" value="Genomic_DNA"/>
</dbReference>
<evidence type="ECO:0000313" key="4">
    <source>
        <dbReference type="EMBL" id="ACL05920.1"/>
    </source>
</evidence>
<dbReference type="KEGG" id="dal:Dalk_4238"/>
<dbReference type="Pfam" id="PF20969">
    <property type="entry name" value="MASE11"/>
    <property type="match status" value="1"/>
</dbReference>